<keyword evidence="8" id="KW-0961">Cell wall biogenesis/degradation</keyword>
<feature type="domain" description="GH16" evidence="11">
    <location>
        <begin position="191"/>
        <end position="568"/>
    </location>
</feature>
<dbReference type="PANTHER" id="PTHR31361:SF1">
    <property type="entry name" value="BETA-GLUCAN SYNTHESIS-ASSOCIATED PROTEIN KRE6-RELATED"/>
    <property type="match status" value="1"/>
</dbReference>
<evidence type="ECO:0000313" key="13">
    <source>
        <dbReference type="Proteomes" id="UP001465976"/>
    </source>
</evidence>
<sequence>MTFNAHNPHRPQQQYYSNPLSSSASLLHSSHRDRPTPSQFVRGPSIRSHNSFSSSNGSPYDFGPGRRGPPSSISEKVCIRPRIMCCTLMGPKNREDDDYLHNPDPRRDRKRDSGGGVLTVRGLSNLGCLLILGVGLVTLFAGYPLATYFTQHEMSFLGGFNLGGINASGQVPTMPGNWGLIDLDTPQDAHTHTSFRDNEELQLVFSDEFNKDGRSFYPGDDPYWEAVDLHYWGTNNMEWYDPEAVTTENGALKITMSRKETHDLHFEGGMLSTWNKFCFTGGLIVTAVVLPGVSNVVGLWPAVWTMGNLGRAGYGASLEGTWPYTYDACDVGTAPNQTHNGLPLAATVNGDPAADGALSYLPGQKLSRCTCPGEPHPGPKDKDGKYVGRAAPEIDIFEAQIGTGFSDDGVSLVGEVSQSGQWAPFNAQYQWFNTSDNLIINNPATTRLNSYMGGSLQQATSGVSKTDQNCYFGGTKCFAVYGFEYSPGFDNAYITWIANNEQVWTLNSAGMAADTRVQISARPVPQEPMYIIANLGMSTNFGDVDLEHLVFPTSMLIDYIRVYQRKNAINIGCDPKDFPTQAYIEQYIEAYSNPNLTTWKDDFKQPFPKSSFKGEC</sequence>
<comment type="caution">
    <text evidence="12">The sequence shown here is derived from an EMBL/GenBank/DDBJ whole genome shotgun (WGS) entry which is preliminary data.</text>
</comment>
<dbReference type="Pfam" id="PF03935">
    <property type="entry name" value="SKN1_KRE6_Sbg1"/>
    <property type="match status" value="1"/>
</dbReference>
<evidence type="ECO:0000256" key="1">
    <source>
        <dbReference type="ARBA" id="ARBA00004606"/>
    </source>
</evidence>
<evidence type="ECO:0000256" key="4">
    <source>
        <dbReference type="ARBA" id="ARBA00022968"/>
    </source>
</evidence>
<keyword evidence="6 10" id="KW-0472">Membrane</keyword>
<evidence type="ECO:0000256" key="2">
    <source>
        <dbReference type="ARBA" id="ARBA00010962"/>
    </source>
</evidence>
<evidence type="ECO:0000256" key="10">
    <source>
        <dbReference type="SAM" id="Phobius"/>
    </source>
</evidence>
<dbReference type="PANTHER" id="PTHR31361">
    <property type="entry name" value="BETA-GLUCAN SYNTHESIS-ASSOCIATED PROTEIN KRE6-RELATED"/>
    <property type="match status" value="1"/>
</dbReference>
<dbReference type="CDD" id="cd02180">
    <property type="entry name" value="GH16_fungal_KRE6_glucanase"/>
    <property type="match status" value="1"/>
</dbReference>
<keyword evidence="3 10" id="KW-0812">Transmembrane</keyword>
<dbReference type="Gene3D" id="2.60.120.200">
    <property type="match status" value="2"/>
</dbReference>
<comment type="similarity">
    <text evidence="2">Belongs to the SKN1/KRE6 family.</text>
</comment>
<keyword evidence="7" id="KW-0325">Glycoprotein</keyword>
<feature type="region of interest" description="Disordered" evidence="9">
    <location>
        <begin position="94"/>
        <end position="114"/>
    </location>
</feature>
<evidence type="ECO:0000313" key="12">
    <source>
        <dbReference type="EMBL" id="KAL0578612.1"/>
    </source>
</evidence>
<evidence type="ECO:0000256" key="7">
    <source>
        <dbReference type="ARBA" id="ARBA00023180"/>
    </source>
</evidence>
<gene>
    <name evidence="12" type="ORF">V5O48_003403</name>
</gene>
<feature type="transmembrane region" description="Helical" evidence="10">
    <location>
        <begin position="126"/>
        <end position="146"/>
    </location>
</feature>
<dbReference type="PROSITE" id="PS51762">
    <property type="entry name" value="GH16_2"/>
    <property type="match status" value="1"/>
</dbReference>
<dbReference type="InterPro" id="IPR000757">
    <property type="entry name" value="Beta-glucanase-like"/>
</dbReference>
<evidence type="ECO:0000256" key="5">
    <source>
        <dbReference type="ARBA" id="ARBA00022989"/>
    </source>
</evidence>
<proteinExistence type="inferred from homology"/>
<feature type="region of interest" description="Disordered" evidence="9">
    <location>
        <begin position="1"/>
        <end position="73"/>
    </location>
</feature>
<keyword evidence="5 10" id="KW-1133">Transmembrane helix</keyword>
<organism evidence="12 13">
    <name type="scientific">Marasmius crinis-equi</name>
    <dbReference type="NCBI Taxonomy" id="585013"/>
    <lineage>
        <taxon>Eukaryota</taxon>
        <taxon>Fungi</taxon>
        <taxon>Dikarya</taxon>
        <taxon>Basidiomycota</taxon>
        <taxon>Agaricomycotina</taxon>
        <taxon>Agaricomycetes</taxon>
        <taxon>Agaricomycetidae</taxon>
        <taxon>Agaricales</taxon>
        <taxon>Marasmiineae</taxon>
        <taxon>Marasmiaceae</taxon>
        <taxon>Marasmius</taxon>
    </lineage>
</organism>
<protein>
    <recommendedName>
        <fullName evidence="11">GH16 domain-containing protein</fullName>
    </recommendedName>
</protein>
<feature type="compositionally biased region" description="Low complexity" evidence="9">
    <location>
        <begin position="45"/>
        <end position="58"/>
    </location>
</feature>
<dbReference type="EMBL" id="JBAHYK010000092">
    <property type="protein sequence ID" value="KAL0578612.1"/>
    <property type="molecule type" value="Genomic_DNA"/>
</dbReference>
<name>A0ABR3FSZ9_9AGAR</name>
<keyword evidence="4" id="KW-0735">Signal-anchor</keyword>
<evidence type="ECO:0000256" key="3">
    <source>
        <dbReference type="ARBA" id="ARBA00022692"/>
    </source>
</evidence>
<feature type="compositionally biased region" description="Polar residues" evidence="9">
    <location>
        <begin position="1"/>
        <end position="19"/>
    </location>
</feature>
<dbReference type="SUPFAM" id="SSF49899">
    <property type="entry name" value="Concanavalin A-like lectins/glucanases"/>
    <property type="match status" value="1"/>
</dbReference>
<feature type="compositionally biased region" description="Basic and acidic residues" evidence="9">
    <location>
        <begin position="94"/>
        <end position="113"/>
    </location>
</feature>
<dbReference type="InterPro" id="IPR013320">
    <property type="entry name" value="ConA-like_dom_sf"/>
</dbReference>
<dbReference type="Proteomes" id="UP001465976">
    <property type="component" value="Unassembled WGS sequence"/>
</dbReference>
<evidence type="ECO:0000259" key="11">
    <source>
        <dbReference type="PROSITE" id="PS51762"/>
    </source>
</evidence>
<evidence type="ECO:0000256" key="6">
    <source>
        <dbReference type="ARBA" id="ARBA00023136"/>
    </source>
</evidence>
<reference evidence="12 13" key="1">
    <citation type="submission" date="2024-02" db="EMBL/GenBank/DDBJ databases">
        <title>A draft genome for the cacao thread blight pathogen Marasmius crinis-equi.</title>
        <authorList>
            <person name="Cohen S.P."/>
            <person name="Baruah I.K."/>
            <person name="Amoako-Attah I."/>
            <person name="Bukari Y."/>
            <person name="Meinhardt L.W."/>
            <person name="Bailey B.A."/>
        </authorList>
    </citation>
    <scope>NUCLEOTIDE SEQUENCE [LARGE SCALE GENOMIC DNA]</scope>
    <source>
        <strain evidence="12 13">GH-76</strain>
    </source>
</reference>
<accession>A0ABR3FSZ9</accession>
<comment type="subcellular location">
    <subcellularLocation>
        <location evidence="1">Membrane</location>
        <topology evidence="1">Single-pass type II membrane protein</topology>
    </subcellularLocation>
</comment>
<evidence type="ECO:0000256" key="8">
    <source>
        <dbReference type="ARBA" id="ARBA00023316"/>
    </source>
</evidence>
<dbReference type="InterPro" id="IPR005629">
    <property type="entry name" value="Skn1/Kre6/Sbg1"/>
</dbReference>
<keyword evidence="13" id="KW-1185">Reference proteome</keyword>
<evidence type="ECO:0000256" key="9">
    <source>
        <dbReference type="SAM" id="MobiDB-lite"/>
    </source>
</evidence>